<dbReference type="Proteomes" id="UP000305067">
    <property type="component" value="Unassembled WGS sequence"/>
</dbReference>
<evidence type="ECO:0000313" key="3">
    <source>
        <dbReference type="Proteomes" id="UP000305067"/>
    </source>
</evidence>
<proteinExistence type="predicted"/>
<gene>
    <name evidence="2" type="ORF">BDV98DRAFT_561708</name>
</gene>
<name>A0A5C3QV25_9AGAR</name>
<dbReference type="AlphaFoldDB" id="A0A5C3QV25"/>
<reference evidence="2 3" key="1">
    <citation type="journal article" date="2019" name="Nat. Ecol. Evol.">
        <title>Megaphylogeny resolves global patterns of mushroom evolution.</title>
        <authorList>
            <person name="Varga T."/>
            <person name="Krizsan K."/>
            <person name="Foldi C."/>
            <person name="Dima B."/>
            <person name="Sanchez-Garcia M."/>
            <person name="Sanchez-Ramirez S."/>
            <person name="Szollosi G.J."/>
            <person name="Szarkandi J.G."/>
            <person name="Papp V."/>
            <person name="Albert L."/>
            <person name="Andreopoulos W."/>
            <person name="Angelini C."/>
            <person name="Antonin V."/>
            <person name="Barry K.W."/>
            <person name="Bougher N.L."/>
            <person name="Buchanan P."/>
            <person name="Buyck B."/>
            <person name="Bense V."/>
            <person name="Catcheside P."/>
            <person name="Chovatia M."/>
            <person name="Cooper J."/>
            <person name="Damon W."/>
            <person name="Desjardin D."/>
            <person name="Finy P."/>
            <person name="Geml J."/>
            <person name="Haridas S."/>
            <person name="Hughes K."/>
            <person name="Justo A."/>
            <person name="Karasinski D."/>
            <person name="Kautmanova I."/>
            <person name="Kiss B."/>
            <person name="Kocsube S."/>
            <person name="Kotiranta H."/>
            <person name="LaButti K.M."/>
            <person name="Lechner B.E."/>
            <person name="Liimatainen K."/>
            <person name="Lipzen A."/>
            <person name="Lukacs Z."/>
            <person name="Mihaltcheva S."/>
            <person name="Morgado L.N."/>
            <person name="Niskanen T."/>
            <person name="Noordeloos M.E."/>
            <person name="Ohm R.A."/>
            <person name="Ortiz-Santana B."/>
            <person name="Ovrebo C."/>
            <person name="Racz N."/>
            <person name="Riley R."/>
            <person name="Savchenko A."/>
            <person name="Shiryaev A."/>
            <person name="Soop K."/>
            <person name="Spirin V."/>
            <person name="Szebenyi C."/>
            <person name="Tomsovsky M."/>
            <person name="Tulloss R.E."/>
            <person name="Uehling J."/>
            <person name="Grigoriev I.V."/>
            <person name="Vagvolgyi C."/>
            <person name="Papp T."/>
            <person name="Martin F.M."/>
            <person name="Miettinen O."/>
            <person name="Hibbett D.S."/>
            <person name="Nagy L.G."/>
        </authorList>
    </citation>
    <scope>NUCLEOTIDE SEQUENCE [LARGE SCALE GENOMIC DNA]</scope>
    <source>
        <strain evidence="2 3">CBS 309.79</strain>
    </source>
</reference>
<sequence>MSIFSMAMKRGHNPGSEKFSSSRWMENRLGRRSCLVGMSTWAGCCCVDLRVNVAQLNVEGKFRSKRDKNNLSRLCT</sequence>
<evidence type="ECO:0000256" key="1">
    <source>
        <dbReference type="SAM" id="MobiDB-lite"/>
    </source>
</evidence>
<feature type="region of interest" description="Disordered" evidence="1">
    <location>
        <begin position="1"/>
        <end position="22"/>
    </location>
</feature>
<accession>A0A5C3QV25</accession>
<evidence type="ECO:0000313" key="2">
    <source>
        <dbReference type="EMBL" id="TFL05237.1"/>
    </source>
</evidence>
<dbReference type="EMBL" id="ML178817">
    <property type="protein sequence ID" value="TFL05237.1"/>
    <property type="molecule type" value="Genomic_DNA"/>
</dbReference>
<organism evidence="2 3">
    <name type="scientific">Pterulicium gracile</name>
    <dbReference type="NCBI Taxonomy" id="1884261"/>
    <lineage>
        <taxon>Eukaryota</taxon>
        <taxon>Fungi</taxon>
        <taxon>Dikarya</taxon>
        <taxon>Basidiomycota</taxon>
        <taxon>Agaricomycotina</taxon>
        <taxon>Agaricomycetes</taxon>
        <taxon>Agaricomycetidae</taxon>
        <taxon>Agaricales</taxon>
        <taxon>Pleurotineae</taxon>
        <taxon>Pterulaceae</taxon>
        <taxon>Pterulicium</taxon>
    </lineage>
</organism>
<keyword evidence="3" id="KW-1185">Reference proteome</keyword>
<protein>
    <submittedName>
        <fullName evidence="2">Uncharacterized protein</fullName>
    </submittedName>
</protein>